<dbReference type="GO" id="GO:0016705">
    <property type="term" value="F:oxidoreductase activity, acting on paired donors, with incorporation or reduction of molecular oxygen"/>
    <property type="evidence" value="ECO:0007669"/>
    <property type="project" value="InterPro"/>
</dbReference>
<dbReference type="PANTHER" id="PTHR46300">
    <property type="entry name" value="P450, PUTATIVE (EUROFUNG)-RELATED-RELATED"/>
    <property type="match status" value="1"/>
</dbReference>
<keyword evidence="11 14" id="KW-0503">Monooxygenase</keyword>
<evidence type="ECO:0000256" key="12">
    <source>
        <dbReference type="ARBA" id="ARBA00023136"/>
    </source>
</evidence>
<keyword evidence="6" id="KW-0812">Transmembrane</keyword>
<evidence type="ECO:0000256" key="7">
    <source>
        <dbReference type="ARBA" id="ARBA00022723"/>
    </source>
</evidence>
<feature type="binding site" description="axial binding residue" evidence="13">
    <location>
        <position position="125"/>
    </location>
    <ligand>
        <name>heme</name>
        <dbReference type="ChEBI" id="CHEBI:30413"/>
    </ligand>
    <ligandPart>
        <name>Fe</name>
        <dbReference type="ChEBI" id="CHEBI:18248"/>
    </ligandPart>
</feature>
<keyword evidence="12" id="KW-0472">Membrane</keyword>
<keyword evidence="7 13" id="KW-0479">Metal-binding</keyword>
<dbReference type="PRINTS" id="PR00463">
    <property type="entry name" value="EP450I"/>
</dbReference>
<dbReference type="AlphaFoldDB" id="A0AAW0GMP1"/>
<reference evidence="16 17" key="1">
    <citation type="submission" date="2022-09" db="EMBL/GenBank/DDBJ databases">
        <authorList>
            <person name="Palmer J.M."/>
        </authorList>
    </citation>
    <scope>NUCLEOTIDE SEQUENCE [LARGE SCALE GENOMIC DNA]</scope>
    <source>
        <strain evidence="16 17">DSM 7382</strain>
    </source>
</reference>
<dbReference type="SUPFAM" id="SSF48264">
    <property type="entry name" value="Cytochrome P450"/>
    <property type="match status" value="1"/>
</dbReference>
<dbReference type="Proteomes" id="UP001385951">
    <property type="component" value="Unassembled WGS sequence"/>
</dbReference>
<evidence type="ECO:0000256" key="3">
    <source>
        <dbReference type="ARBA" id="ARBA00005179"/>
    </source>
</evidence>
<comment type="caution">
    <text evidence="16">The sequence shown here is derived from an EMBL/GenBank/DDBJ whole genome shotgun (WGS) entry which is preliminary data.</text>
</comment>
<feature type="compositionally biased region" description="Basic and acidic residues" evidence="15">
    <location>
        <begin position="7"/>
        <end position="16"/>
    </location>
</feature>
<evidence type="ECO:0000256" key="5">
    <source>
        <dbReference type="ARBA" id="ARBA00022617"/>
    </source>
</evidence>
<evidence type="ECO:0000256" key="2">
    <source>
        <dbReference type="ARBA" id="ARBA00004370"/>
    </source>
</evidence>
<evidence type="ECO:0000256" key="13">
    <source>
        <dbReference type="PIRSR" id="PIRSR602401-1"/>
    </source>
</evidence>
<evidence type="ECO:0008006" key="18">
    <source>
        <dbReference type="Google" id="ProtNLM"/>
    </source>
</evidence>
<dbReference type="InterPro" id="IPR002401">
    <property type="entry name" value="Cyt_P450_E_grp-I"/>
</dbReference>
<evidence type="ECO:0000256" key="9">
    <source>
        <dbReference type="ARBA" id="ARBA00023002"/>
    </source>
</evidence>
<dbReference type="InterPro" id="IPR017972">
    <property type="entry name" value="Cyt_P450_CS"/>
</dbReference>
<keyword evidence="17" id="KW-1185">Reference proteome</keyword>
<dbReference type="InterPro" id="IPR036396">
    <property type="entry name" value="Cyt_P450_sf"/>
</dbReference>
<sequence length="197" mass="22340">MSLFPDVQRKAQDEISRQVGPDTLPDFDDYDKLVYVQAVVLETMRWLPVAPLAIPHRVTRDDEYRGMLIPEGSTVIPNTWAILRNPEDYPEPERFNPDRFIKDGCLDTSVRSPLTLAFGYGRRTCPGRWLSSASLFMIIASTLHTMDIHPILGPNGEPFDPEKHAFPGIKLNFDKLPCAVTPRSTKAAELIRKYTNN</sequence>
<protein>
    <recommendedName>
        <fullName evidence="18">Cytochrome P450</fullName>
    </recommendedName>
</protein>
<dbReference type="PROSITE" id="PS00086">
    <property type="entry name" value="CYTOCHROME_P450"/>
    <property type="match status" value="1"/>
</dbReference>
<comment type="similarity">
    <text evidence="4 14">Belongs to the cytochrome P450 family.</text>
</comment>
<keyword evidence="8" id="KW-1133">Transmembrane helix</keyword>
<evidence type="ECO:0000256" key="10">
    <source>
        <dbReference type="ARBA" id="ARBA00023004"/>
    </source>
</evidence>
<name>A0AAW0GMP1_9APHY</name>
<dbReference type="GO" id="GO:0005506">
    <property type="term" value="F:iron ion binding"/>
    <property type="evidence" value="ECO:0007669"/>
    <property type="project" value="InterPro"/>
</dbReference>
<gene>
    <name evidence="16" type="ORF">QCA50_003970</name>
</gene>
<dbReference type="GO" id="GO:0020037">
    <property type="term" value="F:heme binding"/>
    <property type="evidence" value="ECO:0007669"/>
    <property type="project" value="InterPro"/>
</dbReference>
<evidence type="ECO:0000256" key="15">
    <source>
        <dbReference type="SAM" id="MobiDB-lite"/>
    </source>
</evidence>
<evidence type="ECO:0000313" key="17">
    <source>
        <dbReference type="Proteomes" id="UP001385951"/>
    </source>
</evidence>
<comment type="pathway">
    <text evidence="3">Secondary metabolite biosynthesis.</text>
</comment>
<evidence type="ECO:0000313" key="16">
    <source>
        <dbReference type="EMBL" id="KAK7692345.1"/>
    </source>
</evidence>
<dbReference type="InterPro" id="IPR050364">
    <property type="entry name" value="Cytochrome_P450_fung"/>
</dbReference>
<dbReference type="EMBL" id="JASBNA010000004">
    <property type="protein sequence ID" value="KAK7692345.1"/>
    <property type="molecule type" value="Genomic_DNA"/>
</dbReference>
<evidence type="ECO:0000256" key="6">
    <source>
        <dbReference type="ARBA" id="ARBA00022692"/>
    </source>
</evidence>
<keyword evidence="10 13" id="KW-0408">Iron</keyword>
<dbReference type="Gene3D" id="1.10.630.10">
    <property type="entry name" value="Cytochrome P450"/>
    <property type="match status" value="1"/>
</dbReference>
<evidence type="ECO:0000256" key="4">
    <source>
        <dbReference type="ARBA" id="ARBA00010617"/>
    </source>
</evidence>
<dbReference type="InterPro" id="IPR001128">
    <property type="entry name" value="Cyt_P450"/>
</dbReference>
<dbReference type="Pfam" id="PF00067">
    <property type="entry name" value="p450"/>
    <property type="match status" value="1"/>
</dbReference>
<accession>A0AAW0GMP1</accession>
<dbReference type="PANTHER" id="PTHR46300:SF2">
    <property type="entry name" value="CYTOCHROME P450 MONOOXYGENASE ALNH-RELATED"/>
    <property type="match status" value="1"/>
</dbReference>
<comment type="cofactor">
    <cofactor evidence="1 13">
        <name>heme</name>
        <dbReference type="ChEBI" id="CHEBI:30413"/>
    </cofactor>
</comment>
<dbReference type="GO" id="GO:0004497">
    <property type="term" value="F:monooxygenase activity"/>
    <property type="evidence" value="ECO:0007669"/>
    <property type="project" value="UniProtKB-KW"/>
</dbReference>
<comment type="subcellular location">
    <subcellularLocation>
        <location evidence="2">Membrane</location>
    </subcellularLocation>
</comment>
<keyword evidence="9 14" id="KW-0560">Oxidoreductase</keyword>
<dbReference type="GO" id="GO:0016020">
    <property type="term" value="C:membrane"/>
    <property type="evidence" value="ECO:0007669"/>
    <property type="project" value="UniProtKB-SubCell"/>
</dbReference>
<evidence type="ECO:0000256" key="11">
    <source>
        <dbReference type="ARBA" id="ARBA00023033"/>
    </source>
</evidence>
<organism evidence="16 17">
    <name type="scientific">Cerrena zonata</name>
    <dbReference type="NCBI Taxonomy" id="2478898"/>
    <lineage>
        <taxon>Eukaryota</taxon>
        <taxon>Fungi</taxon>
        <taxon>Dikarya</taxon>
        <taxon>Basidiomycota</taxon>
        <taxon>Agaricomycotina</taxon>
        <taxon>Agaricomycetes</taxon>
        <taxon>Polyporales</taxon>
        <taxon>Cerrenaceae</taxon>
        <taxon>Cerrena</taxon>
    </lineage>
</organism>
<evidence type="ECO:0000256" key="8">
    <source>
        <dbReference type="ARBA" id="ARBA00022989"/>
    </source>
</evidence>
<dbReference type="PRINTS" id="PR00385">
    <property type="entry name" value="P450"/>
</dbReference>
<feature type="region of interest" description="Disordered" evidence="15">
    <location>
        <begin position="1"/>
        <end position="21"/>
    </location>
</feature>
<keyword evidence="5 13" id="KW-0349">Heme</keyword>
<evidence type="ECO:0000256" key="14">
    <source>
        <dbReference type="RuleBase" id="RU000461"/>
    </source>
</evidence>
<evidence type="ECO:0000256" key="1">
    <source>
        <dbReference type="ARBA" id="ARBA00001971"/>
    </source>
</evidence>
<proteinExistence type="inferred from homology"/>